<dbReference type="InterPro" id="IPR008271">
    <property type="entry name" value="Ser/Thr_kinase_AS"/>
</dbReference>
<feature type="transmembrane region" description="Helical" evidence="4">
    <location>
        <begin position="230"/>
        <end position="253"/>
    </location>
</feature>
<keyword evidence="8" id="KW-1185">Reference proteome</keyword>
<dbReference type="Gene3D" id="1.10.510.10">
    <property type="entry name" value="Transferase(Phosphotransferase) domain 1"/>
    <property type="match status" value="1"/>
</dbReference>
<dbReference type="InterPro" id="IPR043891">
    <property type="entry name" value="SPARK"/>
</dbReference>
<evidence type="ECO:0000313" key="8">
    <source>
        <dbReference type="Proteomes" id="UP001567538"/>
    </source>
</evidence>
<keyword evidence="4" id="KW-0472">Membrane</keyword>
<evidence type="ECO:0000256" key="2">
    <source>
        <dbReference type="ARBA" id="ARBA00022741"/>
    </source>
</evidence>
<protein>
    <submittedName>
        <fullName evidence="7">Non-specific serine/threonine protein kinase</fullName>
        <ecNumber evidence="7">2.7.11.1</ecNumber>
    </submittedName>
</protein>
<dbReference type="PROSITE" id="PS00108">
    <property type="entry name" value="PROTEIN_KINASE_ST"/>
    <property type="match status" value="1"/>
</dbReference>
<keyword evidence="4" id="KW-1133">Transmembrane helix</keyword>
<dbReference type="EMBL" id="JBEAFC010000009">
    <property type="protein sequence ID" value="KAL1542543.1"/>
    <property type="molecule type" value="Genomic_DNA"/>
</dbReference>
<evidence type="ECO:0000313" key="7">
    <source>
        <dbReference type="EMBL" id="KAL1542543.1"/>
    </source>
</evidence>
<evidence type="ECO:0000256" key="5">
    <source>
        <dbReference type="SAM" id="SignalP"/>
    </source>
</evidence>
<dbReference type="AlphaFoldDB" id="A0ABD1GHK7"/>
<dbReference type="PANTHER" id="PTHR47989:SF4">
    <property type="entry name" value="PROTEIN KINASE DOMAIN-CONTAINING PROTEIN"/>
    <property type="match status" value="1"/>
</dbReference>
<comment type="caution">
    <text evidence="7">The sequence shown here is derived from an EMBL/GenBank/DDBJ whole genome shotgun (WGS) entry which is preliminary data.</text>
</comment>
<keyword evidence="3" id="KW-0067">ATP-binding</keyword>
<dbReference type="GO" id="GO:0004674">
    <property type="term" value="F:protein serine/threonine kinase activity"/>
    <property type="evidence" value="ECO:0007669"/>
    <property type="project" value="UniProtKB-KW"/>
</dbReference>
<reference evidence="7 8" key="1">
    <citation type="submission" date="2024-06" db="EMBL/GenBank/DDBJ databases">
        <title>A chromosome level genome sequence of Diviner's sage (Salvia divinorum).</title>
        <authorList>
            <person name="Ford S.A."/>
            <person name="Ro D.-K."/>
            <person name="Ness R.W."/>
            <person name="Phillips M.A."/>
        </authorList>
    </citation>
    <scope>NUCLEOTIDE SEQUENCE [LARGE SCALE GENOMIC DNA]</scope>
    <source>
        <strain evidence="7">SAF-2024a</strain>
        <tissue evidence="7">Leaf</tissue>
    </source>
</reference>
<dbReference type="PANTHER" id="PTHR47989">
    <property type="entry name" value="OS01G0750732 PROTEIN"/>
    <property type="match status" value="1"/>
</dbReference>
<sequence length="570" mass="62780">MEERCIKFNFLCFTLISLFQAAVYSFPSPGDPACRLDFTTFPYKPIGGCTDIRERLSDWNGYPKSSCCQHALAFFAHGLALRAVRDPSGAIFIPQSQWSDCSGPVSLQPAVSIHTCGFDDFYYGSSKCSSLHLTRVDKSVVERCSLFGSSSFDDACGSCNSAIANEVGNLLDDLEAERNEVEEAMCRVAVVVAIMAGTINRTVGVESGDLGRCLLGLSGSDPEKYIKLNYGVAAALVAAILVVLGLVAVFNRIRQKSKKKKKNNNKKNVGLSKELATKCSGLYRFSIEEIENAMTPERKYLGRGSAGQVFAGQLPSGQLVAIKQLFRSSASDSFAREIDGLSRVRHLNLVCLFGCCVDDGQQYLVYEYCPNGNLAEHLLSEDCVLTWELRVRILRDCAAALKYLHYHMSGCIVHRDIKLTNILLCHDLVAKLSDFGLAKMLGMEESRVFTDVRGTIGYMDPEYVVSAKLTCSSDIYSFGIVILQLLSGQRVFDLDLAARDQLTRKAKDVNAGLRPLSEFQDPRMEDVNSLDLESILQIAVLCTASSSRGRPTIDLVCDEMERAWRNTCSP</sequence>
<accession>A0ABD1GHK7</accession>
<keyword evidence="7" id="KW-0418">Kinase</keyword>
<keyword evidence="4" id="KW-0812">Transmembrane</keyword>
<dbReference type="PROSITE" id="PS50011">
    <property type="entry name" value="PROTEIN_KINASE_DOM"/>
    <property type="match status" value="1"/>
</dbReference>
<keyword evidence="1 7" id="KW-0723">Serine/threonine-protein kinase</keyword>
<evidence type="ECO:0000256" key="3">
    <source>
        <dbReference type="ARBA" id="ARBA00022840"/>
    </source>
</evidence>
<dbReference type="Pfam" id="PF00069">
    <property type="entry name" value="Pkinase"/>
    <property type="match status" value="1"/>
</dbReference>
<dbReference type="SUPFAM" id="SSF56112">
    <property type="entry name" value="Protein kinase-like (PK-like)"/>
    <property type="match status" value="1"/>
</dbReference>
<evidence type="ECO:0000256" key="1">
    <source>
        <dbReference type="ARBA" id="ARBA00022527"/>
    </source>
</evidence>
<dbReference type="Proteomes" id="UP001567538">
    <property type="component" value="Unassembled WGS sequence"/>
</dbReference>
<organism evidence="7 8">
    <name type="scientific">Salvia divinorum</name>
    <name type="common">Maria pastora</name>
    <name type="synonym">Diviner's sage</name>
    <dbReference type="NCBI Taxonomy" id="28513"/>
    <lineage>
        <taxon>Eukaryota</taxon>
        <taxon>Viridiplantae</taxon>
        <taxon>Streptophyta</taxon>
        <taxon>Embryophyta</taxon>
        <taxon>Tracheophyta</taxon>
        <taxon>Spermatophyta</taxon>
        <taxon>Magnoliopsida</taxon>
        <taxon>eudicotyledons</taxon>
        <taxon>Gunneridae</taxon>
        <taxon>Pentapetalae</taxon>
        <taxon>asterids</taxon>
        <taxon>lamiids</taxon>
        <taxon>Lamiales</taxon>
        <taxon>Lamiaceae</taxon>
        <taxon>Nepetoideae</taxon>
        <taxon>Mentheae</taxon>
        <taxon>Salviinae</taxon>
        <taxon>Salvia</taxon>
        <taxon>Salvia subgen. Calosphace</taxon>
    </lineage>
</organism>
<dbReference type="EC" id="2.7.11.1" evidence="7"/>
<dbReference type="Gene3D" id="3.30.200.20">
    <property type="entry name" value="Phosphorylase Kinase, domain 1"/>
    <property type="match status" value="1"/>
</dbReference>
<dbReference type="SMART" id="SM00220">
    <property type="entry name" value="S_TKc"/>
    <property type="match status" value="1"/>
</dbReference>
<keyword evidence="5" id="KW-0732">Signal</keyword>
<dbReference type="InterPro" id="IPR000719">
    <property type="entry name" value="Prot_kinase_dom"/>
</dbReference>
<keyword evidence="7" id="KW-0808">Transferase</keyword>
<feature type="domain" description="Protein kinase" evidence="6">
    <location>
        <begin position="295"/>
        <end position="565"/>
    </location>
</feature>
<keyword evidence="2" id="KW-0547">Nucleotide-binding</keyword>
<dbReference type="FunFam" id="1.10.510.10:FF:000530">
    <property type="entry name" value="probable receptor-like protein kinase At5g59700"/>
    <property type="match status" value="1"/>
</dbReference>
<dbReference type="Pfam" id="PF19160">
    <property type="entry name" value="SPARK"/>
    <property type="match status" value="1"/>
</dbReference>
<feature type="signal peptide" evidence="5">
    <location>
        <begin position="1"/>
        <end position="25"/>
    </location>
</feature>
<evidence type="ECO:0000259" key="6">
    <source>
        <dbReference type="PROSITE" id="PS50011"/>
    </source>
</evidence>
<proteinExistence type="predicted"/>
<dbReference type="GO" id="GO:0005524">
    <property type="term" value="F:ATP binding"/>
    <property type="evidence" value="ECO:0007669"/>
    <property type="project" value="UniProtKB-KW"/>
</dbReference>
<gene>
    <name evidence="7" type="ORF">AAHA92_26623</name>
</gene>
<feature type="chain" id="PRO_5044799309" evidence="5">
    <location>
        <begin position="26"/>
        <end position="570"/>
    </location>
</feature>
<dbReference type="InterPro" id="IPR011009">
    <property type="entry name" value="Kinase-like_dom_sf"/>
</dbReference>
<evidence type="ECO:0000256" key="4">
    <source>
        <dbReference type="SAM" id="Phobius"/>
    </source>
</evidence>
<name>A0ABD1GHK7_SALDI</name>